<dbReference type="KEGG" id="asui:ASUIS_0828"/>
<evidence type="ECO:0000313" key="1">
    <source>
        <dbReference type="EMBL" id="AXX89319.1"/>
    </source>
</evidence>
<dbReference type="Proteomes" id="UP000263040">
    <property type="component" value="Chromosome"/>
</dbReference>
<organism evidence="1 2">
    <name type="scientific">Arcobacter suis CECT 7833</name>
    <dbReference type="NCBI Taxonomy" id="663365"/>
    <lineage>
        <taxon>Bacteria</taxon>
        <taxon>Pseudomonadati</taxon>
        <taxon>Campylobacterota</taxon>
        <taxon>Epsilonproteobacteria</taxon>
        <taxon>Campylobacterales</taxon>
        <taxon>Arcobacteraceae</taxon>
        <taxon>Arcobacter</taxon>
    </lineage>
</organism>
<dbReference type="AlphaFoldDB" id="A0AAD0SPN1"/>
<reference evidence="1 2" key="1">
    <citation type="submission" date="2018-08" db="EMBL/GenBank/DDBJ databases">
        <title>Complete genome of the Arcobacter suis type strain LMG 26152.</title>
        <authorList>
            <person name="Miller W.G."/>
            <person name="Yee E."/>
            <person name="Bono J.L."/>
        </authorList>
    </citation>
    <scope>NUCLEOTIDE SEQUENCE [LARGE SCALE GENOMIC DNA]</scope>
    <source>
        <strain evidence="1 2">CECT 7833</strain>
    </source>
</reference>
<keyword evidence="2" id="KW-1185">Reference proteome</keyword>
<gene>
    <name evidence="1" type="ORF">ASUIS_0828</name>
</gene>
<evidence type="ECO:0000313" key="2">
    <source>
        <dbReference type="Proteomes" id="UP000263040"/>
    </source>
</evidence>
<name>A0AAD0SPN1_9BACT</name>
<accession>A0AAD0SPN1</accession>
<protein>
    <recommendedName>
        <fullName evidence="3">Lipoprotein</fullName>
    </recommendedName>
</protein>
<sequence length="198" mass="22841">MKKYSFFIPFLILFFVGCTIKPMEVDLGTNHFNNQAPLNINIKTIYIEKVEKEIKVDYTGFGDSQIPIQTKESTASVVEKDMKEYFSKLVFNSNSNRTLVVTIKEATPYWIFSTANKIPVVGVFSAGMDTDYSLNLNVLFEIEENGKVINSYSYSDVITIKNSASFEEDIKKGYQKLIKSYRNVFFNELESKFLKRYL</sequence>
<dbReference type="PROSITE" id="PS51257">
    <property type="entry name" value="PROKAR_LIPOPROTEIN"/>
    <property type="match status" value="1"/>
</dbReference>
<dbReference type="EMBL" id="CP032100">
    <property type="protein sequence ID" value="AXX89319.1"/>
    <property type="molecule type" value="Genomic_DNA"/>
</dbReference>
<proteinExistence type="predicted"/>
<dbReference type="RefSeq" id="WP_118885875.1">
    <property type="nucleotide sequence ID" value="NZ_CP032100.1"/>
</dbReference>
<evidence type="ECO:0008006" key="3">
    <source>
        <dbReference type="Google" id="ProtNLM"/>
    </source>
</evidence>